<dbReference type="Gene3D" id="2.40.70.10">
    <property type="entry name" value="Acid Proteases"/>
    <property type="match status" value="2"/>
</dbReference>
<keyword evidence="3" id="KW-0378">Hydrolase</keyword>
<evidence type="ECO:0000256" key="4">
    <source>
        <dbReference type="SAM" id="MobiDB-lite"/>
    </source>
</evidence>
<dbReference type="FunFam" id="2.40.70.10:FF:000012">
    <property type="entry name" value="Aspartyl protease family protein 1"/>
    <property type="match status" value="1"/>
</dbReference>
<dbReference type="PRINTS" id="PR00792">
    <property type="entry name" value="PEPSIN"/>
</dbReference>
<evidence type="ECO:0000256" key="3">
    <source>
        <dbReference type="RuleBase" id="RU000454"/>
    </source>
</evidence>
<comment type="caution">
    <text evidence="6">The sequence shown here is derived from an EMBL/GenBank/DDBJ whole genome shotgun (WGS) entry which is preliminary data.</text>
</comment>
<evidence type="ECO:0000259" key="5">
    <source>
        <dbReference type="PROSITE" id="PS51767"/>
    </source>
</evidence>
<dbReference type="InterPro" id="IPR021109">
    <property type="entry name" value="Peptidase_aspartic_dom_sf"/>
</dbReference>
<sequence>MANRAVLLVFLVVASYFVVVINGSGGALTLSSSKLIHRYSEEAKALWVSRSGNVDVKWPKKNSLEYFELLVRNDLTKKKKKKTRQNMKLVNHYDLLFPSRGSQTLFFGNDLAWLHYTWIDIGTPNVSFMVALDAGSDLLWVPCDCINCAPFSATYYNNTMCSLVFGASIMQDKDLSEYNPSLSNTSKNLPCSHHLCKLGTNCKGPKEPCPYIVDYSSENTSTSGFLVEDKLHLASVSDHATKNHVQASVILGCGRIQSGSYLDGAAPDGVMGLGLGDISVPSLLAKAGLIQNSFSICFDENDSGRILFGDEVFATQQSTPFLPFAGKSDDYFVGLEHYCVGSFCLKLTQFQALVDSGTSFTYLPTEVYEKIVFEFDKQVNATRIHLQDSPFEYCYNASSQELHSIPSMRLMFTMNRSYPIHNPLLTDSENQAFSNFCLTLLPTDGEYGIIGRQDINGNQAQLKPPSNDGSPNPLPTTDQQSIPNTRAVPPAVAKRASSNSSVAVPQQIPSWLGLMITLVLLVFCLPVT</sequence>
<evidence type="ECO:0000256" key="2">
    <source>
        <dbReference type="PIRSR" id="PIRSR601461-1"/>
    </source>
</evidence>
<feature type="active site" evidence="2">
    <location>
        <position position="133"/>
    </location>
</feature>
<evidence type="ECO:0000313" key="6">
    <source>
        <dbReference type="EMBL" id="KAK7855198.1"/>
    </source>
</evidence>
<accession>A0AAW0LU71</accession>
<dbReference type="GO" id="GO:0004190">
    <property type="term" value="F:aspartic-type endopeptidase activity"/>
    <property type="evidence" value="ECO:0007669"/>
    <property type="project" value="UniProtKB-KW"/>
</dbReference>
<dbReference type="PROSITE" id="PS00141">
    <property type="entry name" value="ASP_PROTEASE"/>
    <property type="match status" value="1"/>
</dbReference>
<dbReference type="InterPro" id="IPR032861">
    <property type="entry name" value="TAXi_N"/>
</dbReference>
<feature type="compositionally biased region" description="Polar residues" evidence="4">
    <location>
        <begin position="467"/>
        <end position="484"/>
    </location>
</feature>
<keyword evidence="3" id="KW-0645">Protease</keyword>
<keyword evidence="7" id="KW-1185">Reference proteome</keyword>
<organism evidence="6 7">
    <name type="scientific">Quercus suber</name>
    <name type="common">Cork oak</name>
    <dbReference type="NCBI Taxonomy" id="58331"/>
    <lineage>
        <taxon>Eukaryota</taxon>
        <taxon>Viridiplantae</taxon>
        <taxon>Streptophyta</taxon>
        <taxon>Embryophyta</taxon>
        <taxon>Tracheophyta</taxon>
        <taxon>Spermatophyta</taxon>
        <taxon>Magnoliopsida</taxon>
        <taxon>eudicotyledons</taxon>
        <taxon>Gunneridae</taxon>
        <taxon>Pentapetalae</taxon>
        <taxon>rosids</taxon>
        <taxon>fabids</taxon>
        <taxon>Fagales</taxon>
        <taxon>Fagaceae</taxon>
        <taxon>Quercus</taxon>
    </lineage>
</organism>
<dbReference type="SUPFAM" id="SSF50630">
    <property type="entry name" value="Acid proteases"/>
    <property type="match status" value="1"/>
</dbReference>
<feature type="domain" description="Peptidase A1" evidence="5">
    <location>
        <begin position="115"/>
        <end position="472"/>
    </location>
</feature>
<dbReference type="InterPro" id="IPR032799">
    <property type="entry name" value="TAXi_C"/>
</dbReference>
<dbReference type="Pfam" id="PF14543">
    <property type="entry name" value="TAXi_N"/>
    <property type="match status" value="1"/>
</dbReference>
<dbReference type="PANTHER" id="PTHR13683">
    <property type="entry name" value="ASPARTYL PROTEASES"/>
    <property type="match status" value="1"/>
</dbReference>
<reference evidence="6 7" key="1">
    <citation type="journal article" date="2018" name="Sci. Data">
        <title>The draft genome sequence of cork oak.</title>
        <authorList>
            <person name="Ramos A.M."/>
            <person name="Usie A."/>
            <person name="Barbosa P."/>
            <person name="Barros P.M."/>
            <person name="Capote T."/>
            <person name="Chaves I."/>
            <person name="Simoes F."/>
            <person name="Abreu I."/>
            <person name="Carrasquinho I."/>
            <person name="Faro C."/>
            <person name="Guimaraes J.B."/>
            <person name="Mendonca D."/>
            <person name="Nobrega F."/>
            <person name="Rodrigues L."/>
            <person name="Saibo N.J.M."/>
            <person name="Varela M.C."/>
            <person name="Egas C."/>
            <person name="Matos J."/>
            <person name="Miguel C.M."/>
            <person name="Oliveira M.M."/>
            <person name="Ricardo C.P."/>
            <person name="Goncalves S."/>
        </authorList>
    </citation>
    <scope>NUCLEOTIDE SEQUENCE [LARGE SCALE GENOMIC DNA]</scope>
    <source>
        <strain evidence="7">cv. HL8</strain>
    </source>
</reference>
<dbReference type="InterPro" id="IPR001969">
    <property type="entry name" value="Aspartic_peptidase_AS"/>
</dbReference>
<evidence type="ECO:0000256" key="1">
    <source>
        <dbReference type="ARBA" id="ARBA00007447"/>
    </source>
</evidence>
<dbReference type="PROSITE" id="PS51767">
    <property type="entry name" value="PEPTIDASE_A1"/>
    <property type="match status" value="1"/>
</dbReference>
<proteinExistence type="inferred from homology"/>
<dbReference type="PANTHER" id="PTHR13683:SF339">
    <property type="entry name" value="PEPTIDASE A1 DOMAIN-CONTAINING PROTEIN"/>
    <property type="match status" value="1"/>
</dbReference>
<dbReference type="Pfam" id="PF14541">
    <property type="entry name" value="TAXi_C"/>
    <property type="match status" value="1"/>
</dbReference>
<dbReference type="GO" id="GO:0006508">
    <property type="term" value="P:proteolysis"/>
    <property type="evidence" value="ECO:0007669"/>
    <property type="project" value="UniProtKB-KW"/>
</dbReference>
<dbReference type="InterPro" id="IPR033121">
    <property type="entry name" value="PEPTIDASE_A1"/>
</dbReference>
<feature type="active site" evidence="2">
    <location>
        <position position="355"/>
    </location>
</feature>
<dbReference type="InterPro" id="IPR001461">
    <property type="entry name" value="Aspartic_peptidase_A1"/>
</dbReference>
<name>A0AAW0LU71_QUESU</name>
<dbReference type="AlphaFoldDB" id="A0AAW0LU71"/>
<comment type="similarity">
    <text evidence="1 3">Belongs to the peptidase A1 family.</text>
</comment>
<protein>
    <submittedName>
        <fullName evidence="6">Aspartic proteinase-like protein 1</fullName>
    </submittedName>
</protein>
<dbReference type="EMBL" id="PKMF04000048">
    <property type="protein sequence ID" value="KAK7855198.1"/>
    <property type="molecule type" value="Genomic_DNA"/>
</dbReference>
<evidence type="ECO:0000313" key="7">
    <source>
        <dbReference type="Proteomes" id="UP000237347"/>
    </source>
</evidence>
<keyword evidence="3" id="KW-0064">Aspartyl protease</keyword>
<feature type="region of interest" description="Disordered" evidence="4">
    <location>
        <begin position="457"/>
        <end position="499"/>
    </location>
</feature>
<gene>
    <name evidence="6" type="ORF">CFP56_029395</name>
</gene>
<dbReference type="Proteomes" id="UP000237347">
    <property type="component" value="Unassembled WGS sequence"/>
</dbReference>